<dbReference type="InterPro" id="IPR009051">
    <property type="entry name" value="Helical_ferredxn"/>
</dbReference>
<proteinExistence type="predicted"/>
<dbReference type="InterPro" id="IPR053135">
    <property type="entry name" value="AKR2_Oxidoreductase"/>
</dbReference>
<evidence type="ECO:0000313" key="2">
    <source>
        <dbReference type="EMBL" id="KKM25582.1"/>
    </source>
</evidence>
<dbReference type="Pfam" id="PF13183">
    <property type="entry name" value="Fer4_8"/>
    <property type="match status" value="1"/>
</dbReference>
<accession>A0A0F9IDR3</accession>
<sequence>MRNILFGAFSASLASARHLSGDEKQSYRLKKGQMFYRRLGRTNLLISEISLGGSPLPTMPIIYQAIERGVNYIDSSHAYSNGNSERKIGKVLKEFGRDNVYVATKFHLRGNWSEESIISSVNGSLRRLDTDYMDVCLIHGVADEKHLTDERVVGAFEKLKKQGKYRFRGLSCHTNHHKVVKEAVDCGYYDMIQLAFNVFDIQEGEDAEEVYDDYLGQSGIRRLLTLAKSKDVGINAMKILKVAGKRQNLEKHRTGGTTIYQAMLKWVLENKNIASAVIEMLTWEQLEEDLGVIGKSLSEMERKNLFRYVAENSEDYCHMCGECQANCPSRIKTTSILRYLTYYESYEKIGMAKKAYSRLKQAQTAVACQDCGECERVCPYGVSIRKRIREAHTVLSC</sequence>
<gene>
    <name evidence="2" type="ORF">LCGC14_1593530</name>
</gene>
<dbReference type="InterPro" id="IPR017900">
    <property type="entry name" value="4Fe4S_Fe_S_CS"/>
</dbReference>
<comment type="caution">
    <text evidence="2">The sequence shown here is derived from an EMBL/GenBank/DDBJ whole genome shotgun (WGS) entry which is preliminary data.</text>
</comment>
<protein>
    <recommendedName>
        <fullName evidence="1">4Fe-4S ferredoxin-type domain-containing protein</fullName>
    </recommendedName>
</protein>
<dbReference type="PANTHER" id="PTHR43312">
    <property type="entry name" value="D-THREO-ALDOSE 1-DEHYDROGENASE"/>
    <property type="match status" value="1"/>
</dbReference>
<dbReference type="GO" id="GO:0051536">
    <property type="term" value="F:iron-sulfur cluster binding"/>
    <property type="evidence" value="ECO:0007669"/>
    <property type="project" value="InterPro"/>
</dbReference>
<dbReference type="EMBL" id="LAZR01012687">
    <property type="protein sequence ID" value="KKM25582.1"/>
    <property type="molecule type" value="Genomic_DNA"/>
</dbReference>
<dbReference type="PROSITE" id="PS00198">
    <property type="entry name" value="4FE4S_FER_1"/>
    <property type="match status" value="2"/>
</dbReference>
<dbReference type="Gene3D" id="1.10.1060.10">
    <property type="entry name" value="Alpha-helical ferredoxin"/>
    <property type="match status" value="1"/>
</dbReference>
<dbReference type="SUPFAM" id="SSF51430">
    <property type="entry name" value="NAD(P)-linked oxidoreductase"/>
    <property type="match status" value="1"/>
</dbReference>
<organism evidence="2">
    <name type="scientific">marine sediment metagenome</name>
    <dbReference type="NCBI Taxonomy" id="412755"/>
    <lineage>
        <taxon>unclassified sequences</taxon>
        <taxon>metagenomes</taxon>
        <taxon>ecological metagenomes</taxon>
    </lineage>
</organism>
<dbReference type="SUPFAM" id="SSF54862">
    <property type="entry name" value="4Fe-4S ferredoxins"/>
    <property type="match status" value="1"/>
</dbReference>
<dbReference type="PROSITE" id="PS51379">
    <property type="entry name" value="4FE4S_FER_2"/>
    <property type="match status" value="2"/>
</dbReference>
<dbReference type="AlphaFoldDB" id="A0A0F9IDR3"/>
<feature type="domain" description="4Fe-4S ferredoxin-type" evidence="1">
    <location>
        <begin position="359"/>
        <end position="388"/>
    </location>
</feature>
<dbReference type="InterPro" id="IPR023210">
    <property type="entry name" value="NADP_OxRdtase_dom"/>
</dbReference>
<feature type="domain" description="4Fe-4S ferredoxin-type" evidence="1">
    <location>
        <begin position="308"/>
        <end position="337"/>
    </location>
</feature>
<dbReference type="Gene3D" id="3.20.20.100">
    <property type="entry name" value="NADP-dependent oxidoreductase domain"/>
    <property type="match status" value="1"/>
</dbReference>
<dbReference type="InterPro" id="IPR017896">
    <property type="entry name" value="4Fe4S_Fe-S-bd"/>
</dbReference>
<reference evidence="2" key="1">
    <citation type="journal article" date="2015" name="Nature">
        <title>Complex archaea that bridge the gap between prokaryotes and eukaryotes.</title>
        <authorList>
            <person name="Spang A."/>
            <person name="Saw J.H."/>
            <person name="Jorgensen S.L."/>
            <person name="Zaremba-Niedzwiedzka K."/>
            <person name="Martijn J."/>
            <person name="Lind A.E."/>
            <person name="van Eijk R."/>
            <person name="Schleper C."/>
            <person name="Guy L."/>
            <person name="Ettema T.J."/>
        </authorList>
    </citation>
    <scope>NUCLEOTIDE SEQUENCE</scope>
</reference>
<dbReference type="CDD" id="cd19105">
    <property type="entry name" value="AKR_unchar"/>
    <property type="match status" value="1"/>
</dbReference>
<dbReference type="InterPro" id="IPR036812">
    <property type="entry name" value="NAD(P)_OxRdtase_dom_sf"/>
</dbReference>
<dbReference type="Pfam" id="PF00248">
    <property type="entry name" value="Aldo_ket_red"/>
    <property type="match status" value="1"/>
</dbReference>
<evidence type="ECO:0000259" key="1">
    <source>
        <dbReference type="PROSITE" id="PS51379"/>
    </source>
</evidence>
<name>A0A0F9IDR3_9ZZZZ</name>
<dbReference type="PANTHER" id="PTHR43312:SF1">
    <property type="entry name" value="NADP-DEPENDENT OXIDOREDUCTASE DOMAIN-CONTAINING PROTEIN"/>
    <property type="match status" value="1"/>
</dbReference>